<keyword evidence="2" id="KW-1133">Transmembrane helix</keyword>
<accession>A0A094JYE3</accession>
<name>A0A094JYE3_9GAMM</name>
<sequence length="198" mass="22671">MWQWMVKYRVWILLWCLVVLPLLESLYPGTLWGLNWQSPMFTAYARAYLLLLKLGMLFIVGTVLLALYPYLKPKLKRPIIPVSVLTGLCLIQLPFVLLGVMLNLPTAGYLEHFHQEFSLDGQPFYVYTADPGAFGTAYHYVSRVCPRPLGRYQLKPLGRLDWMGDIQFHLEGGELVATGESSPHKPREQRLSLLNSDC</sequence>
<evidence type="ECO:0000313" key="4">
    <source>
        <dbReference type="Proteomes" id="UP000029264"/>
    </source>
</evidence>
<protein>
    <submittedName>
        <fullName evidence="3">Uncharacterized protein</fullName>
    </submittedName>
</protein>
<dbReference type="Proteomes" id="UP000029264">
    <property type="component" value="Unassembled WGS sequence"/>
</dbReference>
<keyword evidence="2" id="KW-0812">Transmembrane</keyword>
<organism evidence="3 4">
    <name type="scientific">Shewanella mangrovi</name>
    <dbReference type="NCBI Taxonomy" id="1515746"/>
    <lineage>
        <taxon>Bacteria</taxon>
        <taxon>Pseudomonadati</taxon>
        <taxon>Pseudomonadota</taxon>
        <taxon>Gammaproteobacteria</taxon>
        <taxon>Alteromonadales</taxon>
        <taxon>Shewanellaceae</taxon>
        <taxon>Shewanella</taxon>
    </lineage>
</organism>
<dbReference type="OrthoDB" id="6272556at2"/>
<feature type="region of interest" description="Disordered" evidence="1">
    <location>
        <begin position="177"/>
        <end position="198"/>
    </location>
</feature>
<dbReference type="AlphaFoldDB" id="A0A094JYE3"/>
<keyword evidence="4" id="KW-1185">Reference proteome</keyword>
<evidence type="ECO:0000313" key="3">
    <source>
        <dbReference type="EMBL" id="KFZ37421.1"/>
    </source>
</evidence>
<proteinExistence type="predicted"/>
<reference evidence="3 4" key="1">
    <citation type="submission" date="2014-06" db="EMBL/GenBank/DDBJ databases">
        <title>Shewanella sp. YQH10.</title>
        <authorList>
            <person name="Liu Y."/>
            <person name="Zeng R."/>
        </authorList>
    </citation>
    <scope>NUCLEOTIDE SEQUENCE [LARGE SCALE GENOMIC DNA]</scope>
    <source>
        <strain evidence="3 4">YQH10</strain>
    </source>
</reference>
<feature type="transmembrane region" description="Helical" evidence="2">
    <location>
        <begin position="82"/>
        <end position="104"/>
    </location>
</feature>
<gene>
    <name evidence="3" type="ORF">HR45_10405</name>
</gene>
<feature type="transmembrane region" description="Helical" evidence="2">
    <location>
        <begin position="49"/>
        <end position="70"/>
    </location>
</feature>
<dbReference type="EMBL" id="JPEO01000006">
    <property type="protein sequence ID" value="KFZ37421.1"/>
    <property type="molecule type" value="Genomic_DNA"/>
</dbReference>
<evidence type="ECO:0000256" key="2">
    <source>
        <dbReference type="SAM" id="Phobius"/>
    </source>
</evidence>
<keyword evidence="2" id="KW-0472">Membrane</keyword>
<evidence type="ECO:0000256" key="1">
    <source>
        <dbReference type="SAM" id="MobiDB-lite"/>
    </source>
</evidence>
<comment type="caution">
    <text evidence="3">The sequence shown here is derived from an EMBL/GenBank/DDBJ whole genome shotgun (WGS) entry which is preliminary data.</text>
</comment>
<dbReference type="RefSeq" id="WP_037442562.1">
    <property type="nucleotide sequence ID" value="NZ_JPEO01000006.1"/>
</dbReference>
<dbReference type="eggNOG" id="ENOG5032XFT">
    <property type="taxonomic scope" value="Bacteria"/>
</dbReference>